<reference evidence="3" key="1">
    <citation type="submission" date="2023-07" db="EMBL/GenBank/DDBJ databases">
        <title>Sequencing the genomes of 1000 actinobacteria strains.</title>
        <authorList>
            <person name="Klenk H.-P."/>
        </authorList>
    </citation>
    <scope>NUCLEOTIDE SEQUENCE</scope>
    <source>
        <strain evidence="3">DSM 45977</strain>
    </source>
</reference>
<gene>
    <name evidence="3" type="ORF">JOF55_000916</name>
</gene>
<dbReference type="EMBL" id="JAVDXW010000001">
    <property type="protein sequence ID" value="MDR7300735.1"/>
    <property type="molecule type" value="Genomic_DNA"/>
</dbReference>
<dbReference type="Proteomes" id="UP001180845">
    <property type="component" value="Unassembled WGS sequence"/>
</dbReference>
<evidence type="ECO:0000313" key="4">
    <source>
        <dbReference type="Proteomes" id="UP001180845"/>
    </source>
</evidence>
<comment type="caution">
    <text evidence="3">The sequence shown here is derived from an EMBL/GenBank/DDBJ whole genome shotgun (WGS) entry which is preliminary data.</text>
</comment>
<feature type="compositionally biased region" description="Low complexity" evidence="1">
    <location>
        <begin position="136"/>
        <end position="176"/>
    </location>
</feature>
<organism evidence="3 4">
    <name type="scientific">Haloactinomyces albus</name>
    <dbReference type="NCBI Taxonomy" id="1352928"/>
    <lineage>
        <taxon>Bacteria</taxon>
        <taxon>Bacillati</taxon>
        <taxon>Actinomycetota</taxon>
        <taxon>Actinomycetes</taxon>
        <taxon>Actinopolysporales</taxon>
        <taxon>Actinopolysporaceae</taxon>
        <taxon>Haloactinomyces</taxon>
    </lineage>
</organism>
<proteinExistence type="predicted"/>
<accession>A0AAE3ZB96</accession>
<feature type="transmembrane region" description="Helical" evidence="2">
    <location>
        <begin position="16"/>
        <end position="41"/>
    </location>
</feature>
<keyword evidence="2" id="KW-0812">Transmembrane</keyword>
<evidence type="ECO:0000313" key="3">
    <source>
        <dbReference type="EMBL" id="MDR7300735.1"/>
    </source>
</evidence>
<feature type="compositionally biased region" description="Polar residues" evidence="1">
    <location>
        <begin position="76"/>
        <end position="94"/>
    </location>
</feature>
<dbReference type="RefSeq" id="WP_310270006.1">
    <property type="nucleotide sequence ID" value="NZ_JAVDXW010000001.1"/>
</dbReference>
<dbReference type="AlphaFoldDB" id="A0AAE3ZB96"/>
<evidence type="ECO:0000256" key="2">
    <source>
        <dbReference type="SAM" id="Phobius"/>
    </source>
</evidence>
<evidence type="ECO:0000256" key="1">
    <source>
        <dbReference type="SAM" id="MobiDB-lite"/>
    </source>
</evidence>
<feature type="compositionally biased region" description="Basic and acidic residues" evidence="1">
    <location>
        <begin position="95"/>
        <end position="109"/>
    </location>
</feature>
<keyword evidence="2" id="KW-1133">Transmembrane helix</keyword>
<name>A0AAE3ZB96_9ACTN</name>
<feature type="compositionally biased region" description="Pro residues" evidence="1">
    <location>
        <begin position="112"/>
        <end position="135"/>
    </location>
</feature>
<keyword evidence="2" id="KW-0472">Membrane</keyword>
<protein>
    <submittedName>
        <fullName evidence="3">Uncharacterized protein</fullName>
    </submittedName>
</protein>
<sequence length="196" mass="20128">MDAMQYEDPDARPKRLVVLAGAGMVVATGFATIAAMALPAVRHSTATPNIMVDPNVVARSTTSSAPASTGRFAPVSPTSARTRGMTWFSSITRSSGDEDARETNHDGHRSPTPAPGNPQPPGAPKPPRSEPPAPTPTTTDTTTTGTTTTTTTGTTTTGTTTTTTTGTTTTGTTTTTDPPAPETSSEKKDSKDLPTR</sequence>
<keyword evidence="4" id="KW-1185">Reference proteome</keyword>
<feature type="region of interest" description="Disordered" evidence="1">
    <location>
        <begin position="61"/>
        <end position="196"/>
    </location>
</feature>
<feature type="compositionally biased region" description="Basic and acidic residues" evidence="1">
    <location>
        <begin position="184"/>
        <end position="196"/>
    </location>
</feature>